<dbReference type="EMBL" id="OU900101">
    <property type="protein sequence ID" value="CAG9864724.1"/>
    <property type="molecule type" value="Genomic_DNA"/>
</dbReference>
<protein>
    <recommendedName>
        <fullName evidence="7">Gamma-glutamyltranspeptidase 1</fullName>
    </recommendedName>
</protein>
<dbReference type="SUPFAM" id="SSF56235">
    <property type="entry name" value="N-terminal nucleophile aminohydrolases (Ntn hydrolases)"/>
    <property type="match status" value="1"/>
</dbReference>
<sequence length="564" mass="61684">MIVYGYVVALLLVTAEGRVVLNPRHRTGAVVSNAPACAQIGRDIMQEGGTVIDAAIATALCEGVVNPSTTGVGGGFLATIYNRTTGEVFSFNSRESAPAAATRDMFVKNPTLSSRGGLSVAIPSEIKGYWEMYKNWGGGVSWRRLLQPTITLCEEGITMNDITFRNAVDSIEAIRMDPVLENIFIDRETKELYQVGQLYRRPQLARTLRILAKEGGNALYEGSLAEDFVNDIQEKGGIITLEDLRNYEPEKMRPVHTTILDKDLFTIPLPGSGTALIYLLNILENYLDTDDQLTTKNYQRIVESMKFAYGERSNLGDGNFVEGMEEFVEKLVSKEFAEETRSRIFDDRTFGDPAHYGSDVGSEADHGTGNVCAWGPSGDGISITSSVNNVFGARFGSETTGIILNNSMDDFSSPGVTNDYGYPPAPANFIAPGKRPLSSMCPSIILDKYGDIFMVVGGAGGSKILSSVAQVILNRLYFNLDVASASHMKRIHHQLIPMNLHMEDDWLKEDQDVVQGLIDIGHNITFSSNNGFVAVTTISVDDENPGEIVGVHDRRRKGSVAYLK</sequence>
<accession>A0A9N9TYD4</accession>
<dbReference type="PANTHER" id="PTHR11686:SF72">
    <property type="entry name" value="GAMMA-GLUTAMYL TRANSPEPTIDASE, ISOFORM A"/>
    <property type="match status" value="1"/>
</dbReference>
<feature type="chain" id="PRO_5040268935" description="Gamma-glutamyltranspeptidase 1" evidence="4">
    <location>
        <begin position="18"/>
        <end position="564"/>
    </location>
</feature>
<dbReference type="Pfam" id="PF01019">
    <property type="entry name" value="G_glu_transpept"/>
    <property type="match status" value="1"/>
</dbReference>
<name>A0A9N9TYD4_PHYSR</name>
<keyword evidence="1" id="KW-1199">Hemostasis impairing toxin</keyword>
<reference evidence="5" key="1">
    <citation type="submission" date="2022-01" db="EMBL/GenBank/DDBJ databases">
        <authorList>
            <person name="King R."/>
        </authorList>
    </citation>
    <scope>NUCLEOTIDE SEQUENCE</scope>
</reference>
<dbReference type="FunFam" id="1.10.246.130:FF:000001">
    <property type="entry name" value="Gamma-glutamyltransferase 5 isoform 1"/>
    <property type="match status" value="1"/>
</dbReference>
<dbReference type="InterPro" id="IPR043138">
    <property type="entry name" value="GGT_lsub"/>
</dbReference>
<dbReference type="Gene3D" id="1.10.246.130">
    <property type="match status" value="1"/>
</dbReference>
<dbReference type="OrthoDB" id="1081007at2759"/>
<keyword evidence="1" id="KW-1202">Platelet aggregation activating toxin</keyword>
<evidence type="ECO:0000256" key="2">
    <source>
        <dbReference type="PIRSR" id="PIRSR600101-1"/>
    </source>
</evidence>
<dbReference type="GO" id="GO:0006751">
    <property type="term" value="P:glutathione catabolic process"/>
    <property type="evidence" value="ECO:0007669"/>
    <property type="project" value="InterPro"/>
</dbReference>
<dbReference type="InterPro" id="IPR043137">
    <property type="entry name" value="GGT_ssub_C"/>
</dbReference>
<dbReference type="InterPro" id="IPR029055">
    <property type="entry name" value="Ntn_hydrolases_N"/>
</dbReference>
<feature type="binding site" evidence="3">
    <location>
        <position position="410"/>
    </location>
    <ligand>
        <name>L-glutamate</name>
        <dbReference type="ChEBI" id="CHEBI:29985"/>
    </ligand>
</feature>
<dbReference type="Gene3D" id="3.60.20.40">
    <property type="match status" value="1"/>
</dbReference>
<dbReference type="InterPro" id="IPR000101">
    <property type="entry name" value="GGT_peptidase"/>
</dbReference>
<dbReference type="PANTHER" id="PTHR11686">
    <property type="entry name" value="GAMMA GLUTAMYL TRANSPEPTIDASE"/>
    <property type="match status" value="1"/>
</dbReference>
<feature type="binding site" evidence="3">
    <location>
        <begin position="438"/>
        <end position="439"/>
    </location>
    <ligand>
        <name>L-glutamate</name>
        <dbReference type="ChEBI" id="CHEBI:29985"/>
    </ligand>
</feature>
<evidence type="ECO:0000313" key="5">
    <source>
        <dbReference type="EMBL" id="CAG9864724.1"/>
    </source>
</evidence>
<feature type="binding site" evidence="3">
    <location>
        <position position="94"/>
    </location>
    <ligand>
        <name>L-glutamate</name>
        <dbReference type="ChEBI" id="CHEBI:29985"/>
    </ligand>
</feature>
<keyword evidence="6" id="KW-1185">Reference proteome</keyword>
<evidence type="ECO:0000256" key="4">
    <source>
        <dbReference type="SAM" id="SignalP"/>
    </source>
</evidence>
<dbReference type="AlphaFoldDB" id="A0A9N9TYD4"/>
<organism evidence="5 6">
    <name type="scientific">Phyllotreta striolata</name>
    <name type="common">Striped flea beetle</name>
    <name type="synonym">Crioceris striolata</name>
    <dbReference type="NCBI Taxonomy" id="444603"/>
    <lineage>
        <taxon>Eukaryota</taxon>
        <taxon>Metazoa</taxon>
        <taxon>Ecdysozoa</taxon>
        <taxon>Arthropoda</taxon>
        <taxon>Hexapoda</taxon>
        <taxon>Insecta</taxon>
        <taxon>Pterygota</taxon>
        <taxon>Neoptera</taxon>
        <taxon>Endopterygota</taxon>
        <taxon>Coleoptera</taxon>
        <taxon>Polyphaga</taxon>
        <taxon>Cucujiformia</taxon>
        <taxon>Chrysomeloidea</taxon>
        <taxon>Chrysomelidae</taxon>
        <taxon>Galerucinae</taxon>
        <taxon>Alticini</taxon>
        <taxon>Phyllotreta</taxon>
    </lineage>
</organism>
<feature type="signal peptide" evidence="4">
    <location>
        <begin position="1"/>
        <end position="17"/>
    </location>
</feature>
<feature type="binding site" evidence="3">
    <location>
        <position position="461"/>
    </location>
    <ligand>
        <name>L-glutamate</name>
        <dbReference type="ChEBI" id="CHEBI:29985"/>
    </ligand>
</feature>
<dbReference type="GO" id="GO:0005886">
    <property type="term" value="C:plasma membrane"/>
    <property type="evidence" value="ECO:0007669"/>
    <property type="project" value="TreeGrafter"/>
</dbReference>
<proteinExistence type="predicted"/>
<dbReference type="PRINTS" id="PR01210">
    <property type="entry name" value="GGTRANSPTASE"/>
</dbReference>
<dbReference type="Proteomes" id="UP001153712">
    <property type="component" value="Chromosome 8"/>
</dbReference>
<evidence type="ECO:0008006" key="7">
    <source>
        <dbReference type="Google" id="ProtNLM"/>
    </source>
</evidence>
<feature type="active site" description="Nucleophile" evidence="2">
    <location>
        <position position="368"/>
    </location>
</feature>
<dbReference type="GO" id="GO:0036374">
    <property type="term" value="F:glutathione hydrolase activity"/>
    <property type="evidence" value="ECO:0007669"/>
    <property type="project" value="InterPro"/>
</dbReference>
<dbReference type="FunFam" id="3.60.20.40:FF:000001">
    <property type="entry name" value="Gamma-glutamyltranspeptidase 1"/>
    <property type="match status" value="1"/>
</dbReference>
<keyword evidence="1" id="KW-0800">Toxin</keyword>
<evidence type="ECO:0000256" key="3">
    <source>
        <dbReference type="PIRSR" id="PIRSR600101-2"/>
    </source>
</evidence>
<evidence type="ECO:0000256" key="1">
    <source>
        <dbReference type="ARBA" id="ARBA00084097"/>
    </source>
</evidence>
<evidence type="ECO:0000313" key="6">
    <source>
        <dbReference type="Proteomes" id="UP001153712"/>
    </source>
</evidence>
<keyword evidence="4" id="KW-0732">Signal</keyword>
<feature type="binding site" evidence="3">
    <location>
        <begin position="386"/>
        <end position="388"/>
    </location>
    <ligand>
        <name>L-glutamate</name>
        <dbReference type="ChEBI" id="CHEBI:29985"/>
    </ligand>
</feature>
<gene>
    <name evidence="5" type="ORF">PHYEVI_LOCUS10975</name>
</gene>